<evidence type="ECO:0000313" key="3">
    <source>
        <dbReference type="EMBL" id="QEJ97270.1"/>
    </source>
</evidence>
<gene>
    <name evidence="3" type="ORF">FUT82_04225</name>
    <name evidence="2" type="ORF">TPHV1_250021</name>
</gene>
<dbReference type="Proteomes" id="UP000323594">
    <property type="component" value="Chromosome"/>
</dbReference>
<dbReference type="RefSeq" id="WP_039943739.1">
    <property type="nucleotide sequence ID" value="NZ_CDNC01000018.1"/>
</dbReference>
<dbReference type="InterPro" id="IPR046654">
    <property type="entry name" value="DUF6672"/>
</dbReference>
<evidence type="ECO:0000313" key="4">
    <source>
        <dbReference type="Proteomes" id="UP000042527"/>
    </source>
</evidence>
<reference evidence="4" key="1">
    <citation type="submission" date="2015-01" db="EMBL/GenBank/DDBJ databases">
        <authorList>
            <person name="Manzoor Shahid"/>
            <person name="Zubair Saima"/>
        </authorList>
    </citation>
    <scope>NUCLEOTIDE SEQUENCE [LARGE SCALE GENOMIC DNA]</scope>
    <source>
        <strain evidence="4">V1</strain>
    </source>
</reference>
<dbReference type="EMBL" id="CP042817">
    <property type="protein sequence ID" value="QEJ97270.1"/>
    <property type="molecule type" value="Genomic_DNA"/>
</dbReference>
<dbReference type="GeneID" id="57754256"/>
<organism evidence="2 4">
    <name type="scientific">Treponema phagedenis</name>
    <dbReference type="NCBI Taxonomy" id="162"/>
    <lineage>
        <taxon>Bacteria</taxon>
        <taxon>Pseudomonadati</taxon>
        <taxon>Spirochaetota</taxon>
        <taxon>Spirochaetia</taxon>
        <taxon>Spirochaetales</taxon>
        <taxon>Treponemataceae</taxon>
        <taxon>Treponema</taxon>
    </lineage>
</organism>
<evidence type="ECO:0000256" key="1">
    <source>
        <dbReference type="SAM" id="Phobius"/>
    </source>
</evidence>
<sequence>MIRIENTKIKIIIRISLAVIYVLLLCIMFLFGRTHTVLLDNRDAADGSYKAIPGFEIKLNNEDSIEMFKGDRDKILLRGQNHTLVVTFFDGTPPFKGEFQIPLFQDAVLLSIPALVNKHKNAISPFEMYSVQEE</sequence>
<proteinExistence type="predicted"/>
<feature type="transmembrane region" description="Helical" evidence="1">
    <location>
        <begin position="12"/>
        <end position="32"/>
    </location>
</feature>
<keyword evidence="1" id="KW-0812">Transmembrane</keyword>
<dbReference type="AlphaFoldDB" id="A0A0B7GWT7"/>
<accession>A0A0B7GWT7</accession>
<keyword evidence="1" id="KW-1133">Transmembrane helix</keyword>
<evidence type="ECO:0000313" key="5">
    <source>
        <dbReference type="Proteomes" id="UP000323594"/>
    </source>
</evidence>
<evidence type="ECO:0000313" key="2">
    <source>
        <dbReference type="EMBL" id="CEM62002.1"/>
    </source>
</evidence>
<protein>
    <submittedName>
        <fullName evidence="2">Uncharacterized protein</fullName>
    </submittedName>
</protein>
<reference evidence="2" key="2">
    <citation type="submission" date="2015-01" db="EMBL/GenBank/DDBJ databases">
        <authorList>
            <person name="Xiang T."/>
            <person name="Song Y."/>
            <person name="Huang L."/>
            <person name="Wang B."/>
            <person name="Wu P."/>
        </authorList>
    </citation>
    <scope>NUCLEOTIDE SEQUENCE [LARGE SCALE GENOMIC DNA]</scope>
    <source>
        <strain evidence="2">V1</strain>
    </source>
</reference>
<keyword evidence="1" id="KW-0472">Membrane</keyword>
<dbReference type="EMBL" id="CDNC01000018">
    <property type="protein sequence ID" value="CEM62002.1"/>
    <property type="molecule type" value="Genomic_DNA"/>
</dbReference>
<dbReference type="Proteomes" id="UP000042527">
    <property type="component" value="Unassembled WGS sequence"/>
</dbReference>
<name>A0A0B7GWT7_TREPH</name>
<dbReference type="Pfam" id="PF20377">
    <property type="entry name" value="DUF6672"/>
    <property type="match status" value="1"/>
</dbReference>
<dbReference type="OrthoDB" id="360180at2"/>
<keyword evidence="4" id="KW-1185">Reference proteome</keyword>
<reference evidence="3 5" key="3">
    <citation type="submission" date="2019-08" db="EMBL/GenBank/DDBJ databases">
        <authorList>
            <person name="Kuhnert P."/>
        </authorList>
    </citation>
    <scope>NUCLEOTIDE SEQUENCE [LARGE SCALE GENOMIC DNA]</scope>
    <source>
        <strain evidence="3 5">B36.5</strain>
    </source>
</reference>